<evidence type="ECO:0000313" key="1">
    <source>
        <dbReference type="EMBL" id="PWA56147.1"/>
    </source>
</evidence>
<sequence length="117" mass="13766">MDNTRHGDNAITYNTDMGMVVKRHTYQSFAYEAMTYRFLKTKPGFFDFWVCDQTRLTVESQIRLANNCHVRFLLMTPIVRFTTIDNQTRFSTVDLDQSRYSAVDNQSRCPAVVYQSR</sequence>
<protein>
    <submittedName>
        <fullName evidence="1">Uncharacterized protein</fullName>
    </submittedName>
</protein>
<organism evidence="1 2">
    <name type="scientific">Artemisia annua</name>
    <name type="common">Sweet wormwood</name>
    <dbReference type="NCBI Taxonomy" id="35608"/>
    <lineage>
        <taxon>Eukaryota</taxon>
        <taxon>Viridiplantae</taxon>
        <taxon>Streptophyta</taxon>
        <taxon>Embryophyta</taxon>
        <taxon>Tracheophyta</taxon>
        <taxon>Spermatophyta</taxon>
        <taxon>Magnoliopsida</taxon>
        <taxon>eudicotyledons</taxon>
        <taxon>Gunneridae</taxon>
        <taxon>Pentapetalae</taxon>
        <taxon>asterids</taxon>
        <taxon>campanulids</taxon>
        <taxon>Asterales</taxon>
        <taxon>Asteraceae</taxon>
        <taxon>Asteroideae</taxon>
        <taxon>Anthemideae</taxon>
        <taxon>Artemisiinae</taxon>
        <taxon>Artemisia</taxon>
    </lineage>
</organism>
<evidence type="ECO:0000313" key="2">
    <source>
        <dbReference type="Proteomes" id="UP000245207"/>
    </source>
</evidence>
<dbReference type="Proteomes" id="UP000245207">
    <property type="component" value="Unassembled WGS sequence"/>
</dbReference>
<keyword evidence="2" id="KW-1185">Reference proteome</keyword>
<accession>A0A2U1M4I0</accession>
<gene>
    <name evidence="1" type="ORF">CTI12_AA422130</name>
</gene>
<reference evidence="1 2" key="1">
    <citation type="journal article" date="2018" name="Mol. Plant">
        <title>The genome of Artemisia annua provides insight into the evolution of Asteraceae family and artemisinin biosynthesis.</title>
        <authorList>
            <person name="Shen Q."/>
            <person name="Zhang L."/>
            <person name="Liao Z."/>
            <person name="Wang S."/>
            <person name="Yan T."/>
            <person name="Shi P."/>
            <person name="Liu M."/>
            <person name="Fu X."/>
            <person name="Pan Q."/>
            <person name="Wang Y."/>
            <person name="Lv Z."/>
            <person name="Lu X."/>
            <person name="Zhang F."/>
            <person name="Jiang W."/>
            <person name="Ma Y."/>
            <person name="Chen M."/>
            <person name="Hao X."/>
            <person name="Li L."/>
            <person name="Tang Y."/>
            <person name="Lv G."/>
            <person name="Zhou Y."/>
            <person name="Sun X."/>
            <person name="Brodelius P.E."/>
            <person name="Rose J.K.C."/>
            <person name="Tang K."/>
        </authorList>
    </citation>
    <scope>NUCLEOTIDE SEQUENCE [LARGE SCALE GENOMIC DNA]</scope>
    <source>
        <strain evidence="2">cv. Huhao1</strain>
        <tissue evidence="1">Leaf</tissue>
    </source>
</reference>
<comment type="caution">
    <text evidence="1">The sequence shown here is derived from an EMBL/GenBank/DDBJ whole genome shotgun (WGS) entry which is preliminary data.</text>
</comment>
<proteinExistence type="predicted"/>
<dbReference type="AlphaFoldDB" id="A0A2U1M4I0"/>
<name>A0A2U1M4I0_ARTAN</name>
<dbReference type="EMBL" id="PKPP01006553">
    <property type="protein sequence ID" value="PWA56147.1"/>
    <property type="molecule type" value="Genomic_DNA"/>
</dbReference>